<reference evidence="1 2" key="1">
    <citation type="submission" date="2019-08" db="EMBL/GenBank/DDBJ databases">
        <authorList>
            <person name="Alioto T."/>
            <person name="Alioto T."/>
            <person name="Gomez Garrido J."/>
        </authorList>
    </citation>
    <scope>NUCLEOTIDE SEQUENCE [LARGE SCALE GENOMIC DNA]</scope>
</reference>
<name>A0A5E4MPW2_9HEMI</name>
<keyword evidence="2" id="KW-1185">Reference proteome</keyword>
<dbReference type="Proteomes" id="UP000325440">
    <property type="component" value="Unassembled WGS sequence"/>
</dbReference>
<evidence type="ECO:0000313" key="2">
    <source>
        <dbReference type="Proteomes" id="UP000325440"/>
    </source>
</evidence>
<protein>
    <recommendedName>
        <fullName evidence="3">Reverse transcriptase domain</fullName>
    </recommendedName>
</protein>
<dbReference type="AlphaFoldDB" id="A0A5E4MPW2"/>
<proteinExistence type="predicted"/>
<organism evidence="1 2">
    <name type="scientific">Cinara cedri</name>
    <dbReference type="NCBI Taxonomy" id="506608"/>
    <lineage>
        <taxon>Eukaryota</taxon>
        <taxon>Metazoa</taxon>
        <taxon>Ecdysozoa</taxon>
        <taxon>Arthropoda</taxon>
        <taxon>Hexapoda</taxon>
        <taxon>Insecta</taxon>
        <taxon>Pterygota</taxon>
        <taxon>Neoptera</taxon>
        <taxon>Paraneoptera</taxon>
        <taxon>Hemiptera</taxon>
        <taxon>Sternorrhyncha</taxon>
        <taxon>Aphidomorpha</taxon>
        <taxon>Aphidoidea</taxon>
        <taxon>Aphididae</taxon>
        <taxon>Lachninae</taxon>
        <taxon>Cinara</taxon>
    </lineage>
</organism>
<evidence type="ECO:0008006" key="3">
    <source>
        <dbReference type="Google" id="ProtNLM"/>
    </source>
</evidence>
<dbReference type="OrthoDB" id="414666at2759"/>
<sequence>MKLNHHLLGSQIEMAIRKLRYHKAAGLDDIVAEMIKATAEKEVDFCFKIWTTGISPNEWCASIYILIPSSLEG</sequence>
<dbReference type="EMBL" id="CABPRJ010000951">
    <property type="protein sequence ID" value="VVC31865.1"/>
    <property type="molecule type" value="Genomic_DNA"/>
</dbReference>
<gene>
    <name evidence="1" type="ORF">CINCED_3A016939</name>
</gene>
<accession>A0A5E4MPW2</accession>
<evidence type="ECO:0000313" key="1">
    <source>
        <dbReference type="EMBL" id="VVC31865.1"/>
    </source>
</evidence>